<feature type="transmembrane region" description="Helical" evidence="1">
    <location>
        <begin position="180"/>
        <end position="200"/>
    </location>
</feature>
<organism evidence="2 3">
    <name type="scientific">Hymenobacter crusticola</name>
    <dbReference type="NCBI Taxonomy" id="1770526"/>
    <lineage>
        <taxon>Bacteria</taxon>
        <taxon>Pseudomonadati</taxon>
        <taxon>Bacteroidota</taxon>
        <taxon>Cytophagia</taxon>
        <taxon>Cytophagales</taxon>
        <taxon>Hymenobacteraceae</taxon>
        <taxon>Hymenobacter</taxon>
    </lineage>
</organism>
<dbReference type="AlphaFoldDB" id="A0A243WJI4"/>
<dbReference type="GO" id="GO:0016491">
    <property type="term" value="F:oxidoreductase activity"/>
    <property type="evidence" value="ECO:0007669"/>
    <property type="project" value="InterPro"/>
</dbReference>
<dbReference type="InterPro" id="IPR012348">
    <property type="entry name" value="RNR-like"/>
</dbReference>
<keyword evidence="1" id="KW-1133">Transmembrane helix</keyword>
<dbReference type="EMBL" id="MTSE01000002">
    <property type="protein sequence ID" value="OUJ75450.1"/>
    <property type="molecule type" value="Genomic_DNA"/>
</dbReference>
<dbReference type="Proteomes" id="UP000194873">
    <property type="component" value="Unassembled WGS sequence"/>
</dbReference>
<dbReference type="SUPFAM" id="SSF47240">
    <property type="entry name" value="Ferritin-like"/>
    <property type="match status" value="1"/>
</dbReference>
<evidence type="ECO:0008006" key="4">
    <source>
        <dbReference type="Google" id="ProtNLM"/>
    </source>
</evidence>
<dbReference type="InterPro" id="IPR009078">
    <property type="entry name" value="Ferritin-like_SF"/>
</dbReference>
<keyword evidence="1" id="KW-0472">Membrane</keyword>
<sequence length="265" mass="31125">MNFQDWAAYFRANQNHLDNLGWDDTYELTDREKRAVRRSIQHFQKGESSDGKHFCQQAQQLADPSYASTLKLFLQEEHDHAAVLGTYLDREDIPRLRTHWLDRIFQRLRRQISLENTVRVILTAEIIASVYYRALFQATYSGLLQQICLRILADEEMHLNFQCFTLHQISQGRSKVRNWLVRKAYGGLLVGTIVVVWLSYHRTMRAGGYGFFTFAGAVWNKWIWTETMQRQVERITIRGQQPIVPADQPCASWASSRHVQPRWAH</sequence>
<dbReference type="RefSeq" id="WP_086592994.1">
    <property type="nucleotide sequence ID" value="NZ_MTSE01000002.1"/>
</dbReference>
<dbReference type="Gene3D" id="1.10.620.20">
    <property type="entry name" value="Ribonucleotide Reductase, subunit A"/>
    <property type="match status" value="1"/>
</dbReference>
<reference evidence="2 3" key="1">
    <citation type="submission" date="2017-01" db="EMBL/GenBank/DDBJ databases">
        <title>A new Hymenobacter.</title>
        <authorList>
            <person name="Liang Y."/>
            <person name="Feng F."/>
        </authorList>
    </citation>
    <scope>NUCLEOTIDE SEQUENCE [LARGE SCALE GENOMIC DNA]</scope>
    <source>
        <strain evidence="2">MIMBbqt21</strain>
    </source>
</reference>
<dbReference type="CDD" id="cd00657">
    <property type="entry name" value="Ferritin_like"/>
    <property type="match status" value="1"/>
</dbReference>
<proteinExistence type="predicted"/>
<feature type="transmembrane region" description="Helical" evidence="1">
    <location>
        <begin position="206"/>
        <end position="224"/>
    </location>
</feature>
<gene>
    <name evidence="2" type="ORF">BXP70_05410</name>
</gene>
<name>A0A243WJI4_9BACT</name>
<dbReference type="OrthoDB" id="268439at2"/>
<protein>
    <recommendedName>
        <fullName evidence="4">Ferritin-like domain-containing protein</fullName>
    </recommendedName>
</protein>
<evidence type="ECO:0000256" key="1">
    <source>
        <dbReference type="SAM" id="Phobius"/>
    </source>
</evidence>
<accession>A0A243WJI4</accession>
<evidence type="ECO:0000313" key="3">
    <source>
        <dbReference type="Proteomes" id="UP000194873"/>
    </source>
</evidence>
<comment type="caution">
    <text evidence="2">The sequence shown here is derived from an EMBL/GenBank/DDBJ whole genome shotgun (WGS) entry which is preliminary data.</text>
</comment>
<keyword evidence="3" id="KW-1185">Reference proteome</keyword>
<keyword evidence="1" id="KW-0812">Transmembrane</keyword>
<evidence type="ECO:0000313" key="2">
    <source>
        <dbReference type="EMBL" id="OUJ75450.1"/>
    </source>
</evidence>